<keyword evidence="1" id="KW-0812">Transmembrane</keyword>
<feature type="transmembrane region" description="Helical" evidence="1">
    <location>
        <begin position="42"/>
        <end position="60"/>
    </location>
</feature>
<keyword evidence="1" id="KW-0472">Membrane</keyword>
<keyword evidence="1" id="KW-1133">Transmembrane helix</keyword>
<name>A0ABS7BR27_9SPHN</name>
<evidence type="ECO:0000313" key="3">
    <source>
        <dbReference type="Proteomes" id="UP000759103"/>
    </source>
</evidence>
<keyword evidence="3" id="KW-1185">Reference proteome</keyword>
<evidence type="ECO:0008006" key="4">
    <source>
        <dbReference type="Google" id="ProtNLM"/>
    </source>
</evidence>
<proteinExistence type="predicted"/>
<reference evidence="2 3" key="1">
    <citation type="submission" date="2021-07" db="EMBL/GenBank/DDBJ databases">
        <title>Sphingomonas sp.</title>
        <authorList>
            <person name="Feng G."/>
            <person name="Li J."/>
            <person name="Pan M."/>
        </authorList>
    </citation>
    <scope>NUCLEOTIDE SEQUENCE [LARGE SCALE GENOMIC DNA]</scope>
    <source>
        <strain evidence="2 3">RRHST34</strain>
    </source>
</reference>
<dbReference type="EMBL" id="JAHXZN010000005">
    <property type="protein sequence ID" value="MBW6532057.1"/>
    <property type="molecule type" value="Genomic_DNA"/>
</dbReference>
<evidence type="ECO:0000256" key="1">
    <source>
        <dbReference type="SAM" id="Phobius"/>
    </source>
</evidence>
<sequence length="67" mass="6992">MPLETIKGEPRGAVMLFVVGVLVALLVYAVKWRLAPASGPDNVLVFALVGGAIGCAVAVVRDCRERG</sequence>
<feature type="transmembrane region" description="Helical" evidence="1">
    <location>
        <begin position="12"/>
        <end position="30"/>
    </location>
</feature>
<gene>
    <name evidence="2" type="ORF">KZ820_15050</name>
</gene>
<comment type="caution">
    <text evidence="2">The sequence shown here is derived from an EMBL/GenBank/DDBJ whole genome shotgun (WGS) entry which is preliminary data.</text>
</comment>
<dbReference type="RefSeq" id="WP_219749413.1">
    <property type="nucleotide sequence ID" value="NZ_JAHXZN010000005.1"/>
</dbReference>
<organism evidence="2 3">
    <name type="scientific">Sphingomonas citri</name>
    <dbReference type="NCBI Taxonomy" id="2862499"/>
    <lineage>
        <taxon>Bacteria</taxon>
        <taxon>Pseudomonadati</taxon>
        <taxon>Pseudomonadota</taxon>
        <taxon>Alphaproteobacteria</taxon>
        <taxon>Sphingomonadales</taxon>
        <taxon>Sphingomonadaceae</taxon>
        <taxon>Sphingomonas</taxon>
    </lineage>
</organism>
<protein>
    <recommendedName>
        <fullName evidence="4">DUF2530 domain-containing protein</fullName>
    </recommendedName>
</protein>
<evidence type="ECO:0000313" key="2">
    <source>
        <dbReference type="EMBL" id="MBW6532057.1"/>
    </source>
</evidence>
<accession>A0ABS7BR27</accession>
<dbReference type="Proteomes" id="UP000759103">
    <property type="component" value="Unassembled WGS sequence"/>
</dbReference>